<evidence type="ECO:0000313" key="3">
    <source>
        <dbReference type="EMBL" id="MBF2709130.1"/>
    </source>
</evidence>
<reference evidence="3" key="1">
    <citation type="submission" date="2020-11" db="EMBL/GenBank/DDBJ databases">
        <title>Genome of Flavobacterium soyangense.</title>
        <authorList>
            <person name="Liu Q."/>
            <person name="Xin Y.-H."/>
        </authorList>
    </citation>
    <scope>NUCLEOTIDE SEQUENCE</scope>
    <source>
        <strain evidence="3">CGMCC 1.13493</strain>
    </source>
</reference>
<accession>A0A930UBP8</accession>
<dbReference type="GO" id="GO:0016788">
    <property type="term" value="F:hydrolase activity, acting on ester bonds"/>
    <property type="evidence" value="ECO:0007669"/>
    <property type="project" value="TreeGrafter"/>
</dbReference>
<evidence type="ECO:0000256" key="2">
    <source>
        <dbReference type="ARBA" id="ARBA00022801"/>
    </source>
</evidence>
<dbReference type="SUPFAM" id="SSF53474">
    <property type="entry name" value="alpha/beta-Hydrolases"/>
    <property type="match status" value="1"/>
</dbReference>
<dbReference type="InterPro" id="IPR029058">
    <property type="entry name" value="AB_hydrolase_fold"/>
</dbReference>
<dbReference type="PANTHER" id="PTHR40841:SF2">
    <property type="entry name" value="SIDEROPHORE-DEGRADING ESTERASE (EUROFUNG)"/>
    <property type="match status" value="1"/>
</dbReference>
<dbReference type="InterPro" id="IPR052558">
    <property type="entry name" value="Siderophore_Hydrolase_D"/>
</dbReference>
<protein>
    <submittedName>
        <fullName evidence="3">Alpha/beta hydrolase</fullName>
    </submittedName>
</protein>
<dbReference type="RefSeq" id="WP_194312384.1">
    <property type="nucleotide sequence ID" value="NZ_JADHEC010000024.1"/>
</dbReference>
<dbReference type="Proteomes" id="UP000646211">
    <property type="component" value="Unassembled WGS sequence"/>
</dbReference>
<name>A0A930UBP8_9FLAO</name>
<dbReference type="Gene3D" id="3.40.50.1820">
    <property type="entry name" value="alpha/beta hydrolase"/>
    <property type="match status" value="1"/>
</dbReference>
<keyword evidence="4" id="KW-1185">Reference proteome</keyword>
<comment type="similarity">
    <text evidence="1">Belongs to the esterase D family.</text>
</comment>
<evidence type="ECO:0000256" key="1">
    <source>
        <dbReference type="ARBA" id="ARBA00005622"/>
    </source>
</evidence>
<keyword evidence="2 3" id="KW-0378">Hydrolase</keyword>
<sequence length="274" mass="31063">MKNNTKLIKKFYTTASAIILVFMLGSCTKEEFNPASMEEFSLYSLADGTSYFIKVAIPENYNPINEKYATIYALDGEENFDFVANKCKEISNKLAVSNVLVVSIGYGKDRSIDYTPTKVSSKTGGGPQFLNFIETQLIPKMEQDYSANTTRKSRVILGHSYGGLFGAYAFSVKNEIFGNYILLSPSLWFDNLVTFQMEKGNRENNKSRKQLVFMGIGEGENSGRMQAPFEAFYQTLRDNYPDIKLDKNRVKNLDHLGSKNPNIVKGLNYYFQNR</sequence>
<dbReference type="Pfam" id="PF00756">
    <property type="entry name" value="Esterase"/>
    <property type="match status" value="1"/>
</dbReference>
<comment type="caution">
    <text evidence="3">The sequence shown here is derived from an EMBL/GenBank/DDBJ whole genome shotgun (WGS) entry which is preliminary data.</text>
</comment>
<proteinExistence type="inferred from homology"/>
<dbReference type="EMBL" id="JADHEC010000024">
    <property type="protein sequence ID" value="MBF2709130.1"/>
    <property type="molecule type" value="Genomic_DNA"/>
</dbReference>
<dbReference type="PROSITE" id="PS51257">
    <property type="entry name" value="PROKAR_LIPOPROTEIN"/>
    <property type="match status" value="1"/>
</dbReference>
<organism evidence="3 4">
    <name type="scientific">Flavobacterium soyangense</name>
    <dbReference type="NCBI Taxonomy" id="2023265"/>
    <lineage>
        <taxon>Bacteria</taxon>
        <taxon>Pseudomonadati</taxon>
        <taxon>Bacteroidota</taxon>
        <taxon>Flavobacteriia</taxon>
        <taxon>Flavobacteriales</taxon>
        <taxon>Flavobacteriaceae</taxon>
        <taxon>Flavobacterium</taxon>
    </lineage>
</organism>
<dbReference type="AlphaFoldDB" id="A0A930UBP8"/>
<gene>
    <name evidence="3" type="ORF">IR213_11070</name>
</gene>
<dbReference type="InterPro" id="IPR000801">
    <property type="entry name" value="Esterase-like"/>
</dbReference>
<dbReference type="PANTHER" id="PTHR40841">
    <property type="entry name" value="SIDEROPHORE TRIACETYLFUSARININE C ESTERASE"/>
    <property type="match status" value="1"/>
</dbReference>
<evidence type="ECO:0000313" key="4">
    <source>
        <dbReference type="Proteomes" id="UP000646211"/>
    </source>
</evidence>